<dbReference type="Gene3D" id="3.40.50.300">
    <property type="entry name" value="P-loop containing nucleotide triphosphate hydrolases"/>
    <property type="match status" value="1"/>
</dbReference>
<dbReference type="EMBL" id="CP111024">
    <property type="protein sequence ID" value="WAR23559.1"/>
    <property type="molecule type" value="Genomic_DNA"/>
</dbReference>
<dbReference type="InterPro" id="IPR027417">
    <property type="entry name" value="P-loop_NTPase"/>
</dbReference>
<accession>A0ABY7FQX4</accession>
<gene>
    <name evidence="1" type="ORF">MAR_037228</name>
</gene>
<dbReference type="InterPro" id="IPR051135">
    <property type="entry name" value="Gal/GlcNAc/GalNAc_ST"/>
</dbReference>
<name>A0ABY7FQX4_MYAAR</name>
<evidence type="ECO:0000313" key="1">
    <source>
        <dbReference type="EMBL" id="WAR23559.1"/>
    </source>
</evidence>
<evidence type="ECO:0000313" key="2">
    <source>
        <dbReference type="Proteomes" id="UP001164746"/>
    </source>
</evidence>
<dbReference type="PANTHER" id="PTHR10704:SF44">
    <property type="entry name" value="LD35051P-RELATED"/>
    <property type="match status" value="1"/>
</dbReference>
<dbReference type="Proteomes" id="UP001164746">
    <property type="component" value="Chromosome 13"/>
</dbReference>
<proteinExistence type="predicted"/>
<keyword evidence="2" id="KW-1185">Reference proteome</keyword>
<dbReference type="SUPFAM" id="SSF52540">
    <property type="entry name" value="P-loop containing nucleoside triphosphate hydrolases"/>
    <property type="match status" value="1"/>
</dbReference>
<organism evidence="1 2">
    <name type="scientific">Mya arenaria</name>
    <name type="common">Soft-shell clam</name>
    <dbReference type="NCBI Taxonomy" id="6604"/>
    <lineage>
        <taxon>Eukaryota</taxon>
        <taxon>Metazoa</taxon>
        <taxon>Spiralia</taxon>
        <taxon>Lophotrochozoa</taxon>
        <taxon>Mollusca</taxon>
        <taxon>Bivalvia</taxon>
        <taxon>Autobranchia</taxon>
        <taxon>Heteroconchia</taxon>
        <taxon>Euheterodonta</taxon>
        <taxon>Imparidentia</taxon>
        <taxon>Neoheterodontei</taxon>
        <taxon>Myida</taxon>
        <taxon>Myoidea</taxon>
        <taxon>Myidae</taxon>
        <taxon>Mya</taxon>
    </lineage>
</organism>
<sequence length="301" mass="34330">MEDDISRMEQSYLVRESLKLELAENVSVHMAASLCVFLLCADSGRQKFWGMLDTSGNDDVYGPFNNTSSRLAAREQTKAVLLLTYMRTGSSLTGEILQQLPGAFYVFEPLRTLYETNRLPGKYKVADVHVETLRGWLTCDFSRIYLKSFDDFTFLALGKQTKHLNECRRRRPVEKAPKDVFLQCVEDLRQRCLNSSVRVVKTIRTPMSMALKLSKVVDNLKNSVLDVKYEDIASRPLTTVRRMFSFLGRTLPVAVAEFAVAVTVGGNRSECEVCRQVWQIGDRSDSSLDHIDSWKRGNYRL</sequence>
<reference evidence="1" key="1">
    <citation type="submission" date="2022-11" db="EMBL/GenBank/DDBJ databases">
        <title>Centuries of genome instability and evolution in soft-shell clam transmissible cancer (bioRxiv).</title>
        <authorList>
            <person name="Hart S.F.M."/>
            <person name="Yonemitsu M.A."/>
            <person name="Giersch R.M."/>
            <person name="Beal B.F."/>
            <person name="Arriagada G."/>
            <person name="Davis B.W."/>
            <person name="Ostrander E.A."/>
            <person name="Goff S.P."/>
            <person name="Metzger M.J."/>
        </authorList>
    </citation>
    <scope>NUCLEOTIDE SEQUENCE</scope>
    <source>
        <strain evidence="1">MELC-2E11</strain>
        <tissue evidence="1">Siphon/mantle</tissue>
    </source>
</reference>
<protein>
    <submittedName>
        <fullName evidence="1">Uncharacterized protein</fullName>
    </submittedName>
</protein>
<dbReference type="PANTHER" id="PTHR10704">
    <property type="entry name" value="CARBOHYDRATE SULFOTRANSFERASE"/>
    <property type="match status" value="1"/>
</dbReference>